<evidence type="ECO:0000256" key="1">
    <source>
        <dbReference type="SAM" id="MobiDB-lite"/>
    </source>
</evidence>
<sequence>MRHRALALAVSTSLLVVIWVVSASAQGILPQSSEPQAGVSPIDQASSILSSRSIEPIPVLDELAKSYLRRAIHSEQRIDTKRDRWRNPEASLQFFAVRPSDTVVEIWPGQGWYTSILGPYLKQGDGKLIVGHFDAESSNSNVVRQIVEAYRSRFAANPSVYGTVSVEPFGPKSSPLAPANSVDRVLTFRNIHNWMAQGWVEKAFADFFFVLKPGGILGIEEHRGRTDEPQDPLAKDGYVREDYVIQLAREAGFEFAGRSEINANPADTKDHPFGVWTLPPVSRTSMVGEPDDPSFDRRRYDAIGESDRMTLRFRKPLTATGVADPSLKMAADQVQITILPSPPPPPRSSRRGRRESFNQAPVVGAQSLPTTSQATPTNPTMERLAAEDKAQLASKPEIDKKSQNEKSQNEKPQSEKPQSEKPQSEKPQSEKPQSAISELDQRKPAFNQNVADQPIVTTKPITSPTTTVPAEGLQAPLQSNPAFVNQLGAESKSGTSTRAAGSRSKSSAPEDISEANSPDLPAPQFRSAEPSLPEIKPNQSGNTEILTTLSEQNLANAKPTHKDKLVEDLPTKSEPSTAKSQVKRDEPEAKSVSPRTRKEEVAKVKDRKKPKTKTFTQNQPPKKKAQLKQSKTKKIALAGKRSKTTSNKVSLGSKMSTKAERSKQKTGTKRPSTKKPDWKTPSKTKAKNKRST</sequence>
<name>A0ABQ4PV69_9PROT</name>
<dbReference type="SUPFAM" id="SSF53335">
    <property type="entry name" value="S-adenosyl-L-methionine-dependent methyltransferases"/>
    <property type="match status" value="1"/>
</dbReference>
<evidence type="ECO:0008006" key="4">
    <source>
        <dbReference type="Google" id="ProtNLM"/>
    </source>
</evidence>
<keyword evidence="3" id="KW-1185">Reference proteome</keyword>
<evidence type="ECO:0000313" key="2">
    <source>
        <dbReference type="EMBL" id="GIU66603.1"/>
    </source>
</evidence>
<dbReference type="EMBL" id="BPFZ01000003">
    <property type="protein sequence ID" value="GIU66603.1"/>
    <property type="molecule type" value="Genomic_DNA"/>
</dbReference>
<gene>
    <name evidence="2" type="ORF">PsB1_0757</name>
</gene>
<feature type="compositionally biased region" description="Basic residues" evidence="1">
    <location>
        <begin position="664"/>
        <end position="673"/>
    </location>
</feature>
<feature type="compositionally biased region" description="Polar residues" evidence="1">
    <location>
        <begin position="492"/>
        <end position="507"/>
    </location>
</feature>
<feature type="compositionally biased region" description="Basic and acidic residues" evidence="1">
    <location>
        <begin position="560"/>
        <end position="571"/>
    </location>
</feature>
<dbReference type="InterPro" id="IPR029063">
    <property type="entry name" value="SAM-dependent_MTases_sf"/>
</dbReference>
<feature type="compositionally biased region" description="Polar residues" evidence="1">
    <location>
        <begin position="537"/>
        <end position="555"/>
    </location>
</feature>
<feature type="compositionally biased region" description="Basic residues" evidence="1">
    <location>
        <begin position="682"/>
        <end position="692"/>
    </location>
</feature>
<feature type="compositionally biased region" description="Basic and acidic residues" evidence="1">
    <location>
        <begin position="384"/>
        <end position="429"/>
    </location>
</feature>
<dbReference type="RefSeq" id="WP_284359199.1">
    <property type="nucleotide sequence ID" value="NZ_BPFZ01000003.1"/>
</dbReference>
<organism evidence="2 3">
    <name type="scientific">Candidatus Phycosocius spiralis</name>
    <dbReference type="NCBI Taxonomy" id="2815099"/>
    <lineage>
        <taxon>Bacteria</taxon>
        <taxon>Pseudomonadati</taxon>
        <taxon>Pseudomonadota</taxon>
        <taxon>Alphaproteobacteria</taxon>
        <taxon>Caulobacterales</taxon>
        <taxon>Caulobacterales incertae sedis</taxon>
        <taxon>Candidatus Phycosocius</taxon>
    </lineage>
</organism>
<protein>
    <recommendedName>
        <fullName evidence="4">Methyltransferase</fullName>
    </recommendedName>
</protein>
<feature type="compositionally biased region" description="Low complexity" evidence="1">
    <location>
        <begin position="454"/>
        <end position="469"/>
    </location>
</feature>
<reference evidence="2" key="2">
    <citation type="journal article" date="2023" name="ISME Commun">
        <title>Characterization of a bloom-associated alphaproteobacterial lineage, 'Candidatus Phycosocius': insights into freshwater algal-bacterial interactions.</title>
        <authorList>
            <person name="Tanabe Y."/>
            <person name="Yamaguchi H."/>
            <person name="Yoshida M."/>
            <person name="Kai A."/>
            <person name="Okazaki Y."/>
        </authorList>
    </citation>
    <scope>NUCLEOTIDE SEQUENCE</scope>
    <source>
        <strain evidence="2">BOTRYCO-1</strain>
    </source>
</reference>
<feature type="region of interest" description="Disordered" evidence="1">
    <location>
        <begin position="336"/>
        <end position="692"/>
    </location>
</feature>
<feature type="compositionally biased region" description="Polar residues" evidence="1">
    <location>
        <begin position="367"/>
        <end position="380"/>
    </location>
</feature>
<proteinExistence type="predicted"/>
<reference evidence="2" key="1">
    <citation type="submission" date="2021-05" db="EMBL/GenBank/DDBJ databases">
        <authorList>
            <person name="Tanabe Y."/>
        </authorList>
    </citation>
    <scope>NUCLEOTIDE SEQUENCE</scope>
    <source>
        <strain evidence="2">BOTRYCO-1</strain>
    </source>
</reference>
<comment type="caution">
    <text evidence="2">The sequence shown here is derived from an EMBL/GenBank/DDBJ whole genome shotgun (WGS) entry which is preliminary data.</text>
</comment>
<dbReference type="Gene3D" id="3.40.50.150">
    <property type="entry name" value="Vaccinia Virus protein VP39"/>
    <property type="match status" value="1"/>
</dbReference>
<accession>A0ABQ4PV69</accession>
<feature type="compositionally biased region" description="Basic residues" evidence="1">
    <location>
        <begin position="621"/>
        <end position="634"/>
    </location>
</feature>
<evidence type="ECO:0000313" key="3">
    <source>
        <dbReference type="Proteomes" id="UP001161064"/>
    </source>
</evidence>
<dbReference type="Proteomes" id="UP001161064">
    <property type="component" value="Unassembled WGS sequence"/>
</dbReference>
<feature type="compositionally biased region" description="Polar residues" evidence="1">
    <location>
        <begin position="644"/>
        <end position="656"/>
    </location>
</feature>